<feature type="domain" description="Ion transport" evidence="6">
    <location>
        <begin position="8"/>
        <end position="125"/>
    </location>
</feature>
<dbReference type="GO" id="GO:0005216">
    <property type="term" value="F:monoatomic ion channel activity"/>
    <property type="evidence" value="ECO:0007669"/>
    <property type="project" value="InterPro"/>
</dbReference>
<sequence length="150" mass="16886">MTLKHFKKWYLIFSFILSLFIVFVTILSFTSVSKDVKAPLDAIAHYILWFYVIELVALFFLAKDARTFFKEQWLSIIAVVTSISATQLLEGVVGIGSLTGLKAFKGVKSLKSFKLFKVTKGMKLVKSYKIGKKASKAVKEVHVLEKSANN</sequence>
<evidence type="ECO:0000256" key="2">
    <source>
        <dbReference type="ARBA" id="ARBA00022692"/>
    </source>
</evidence>
<comment type="caution">
    <text evidence="7">The sequence shown here is derived from an EMBL/GenBank/DDBJ whole genome shotgun (WGS) entry which is preliminary data.</text>
</comment>
<dbReference type="InterPro" id="IPR027359">
    <property type="entry name" value="Volt_channel_dom_sf"/>
</dbReference>
<organism evidence="7 8">
    <name type="scientific">Paenibacillus radicis</name>
    <name type="common">ex Gao et al. 2016</name>
    <dbReference type="NCBI Taxonomy" id="1737354"/>
    <lineage>
        <taxon>Bacteria</taxon>
        <taxon>Bacillati</taxon>
        <taxon>Bacillota</taxon>
        <taxon>Bacilli</taxon>
        <taxon>Bacillales</taxon>
        <taxon>Paenibacillaceae</taxon>
        <taxon>Paenibacillus</taxon>
    </lineage>
</organism>
<dbReference type="Gene3D" id="1.20.120.350">
    <property type="entry name" value="Voltage-gated potassium channels. Chain C"/>
    <property type="match status" value="1"/>
</dbReference>
<dbReference type="SUPFAM" id="SSF81324">
    <property type="entry name" value="Voltage-gated potassium channels"/>
    <property type="match status" value="1"/>
</dbReference>
<dbReference type="EMBL" id="BMHY01000003">
    <property type="protein sequence ID" value="GGG67313.1"/>
    <property type="molecule type" value="Genomic_DNA"/>
</dbReference>
<dbReference type="RefSeq" id="WP_188889191.1">
    <property type="nucleotide sequence ID" value="NZ_BMHY01000003.1"/>
</dbReference>
<evidence type="ECO:0000256" key="1">
    <source>
        <dbReference type="ARBA" id="ARBA00004141"/>
    </source>
</evidence>
<dbReference type="InterPro" id="IPR005821">
    <property type="entry name" value="Ion_trans_dom"/>
</dbReference>
<feature type="transmembrane region" description="Helical" evidence="5">
    <location>
        <begin position="43"/>
        <end position="62"/>
    </location>
</feature>
<evidence type="ECO:0000313" key="7">
    <source>
        <dbReference type="EMBL" id="GGG67313.1"/>
    </source>
</evidence>
<evidence type="ECO:0000259" key="6">
    <source>
        <dbReference type="Pfam" id="PF00520"/>
    </source>
</evidence>
<evidence type="ECO:0000256" key="4">
    <source>
        <dbReference type="ARBA" id="ARBA00023136"/>
    </source>
</evidence>
<keyword evidence="4 5" id="KW-0472">Membrane</keyword>
<dbReference type="Pfam" id="PF00520">
    <property type="entry name" value="Ion_trans"/>
    <property type="match status" value="1"/>
</dbReference>
<protein>
    <recommendedName>
        <fullName evidence="6">Ion transport domain-containing protein</fullName>
    </recommendedName>
</protein>
<dbReference type="Proteomes" id="UP000600247">
    <property type="component" value="Unassembled WGS sequence"/>
</dbReference>
<evidence type="ECO:0000313" key="8">
    <source>
        <dbReference type="Proteomes" id="UP000600247"/>
    </source>
</evidence>
<feature type="transmembrane region" description="Helical" evidence="5">
    <location>
        <begin position="9"/>
        <end position="31"/>
    </location>
</feature>
<reference evidence="7 8" key="1">
    <citation type="journal article" date="2014" name="Int. J. Syst. Evol. Microbiol.">
        <title>Complete genome sequence of Corynebacterium casei LMG S-19264T (=DSM 44701T), isolated from a smear-ripened cheese.</title>
        <authorList>
            <consortium name="US DOE Joint Genome Institute (JGI-PGF)"/>
            <person name="Walter F."/>
            <person name="Albersmeier A."/>
            <person name="Kalinowski J."/>
            <person name="Ruckert C."/>
        </authorList>
    </citation>
    <scope>NUCLEOTIDE SEQUENCE [LARGE SCALE GENOMIC DNA]</scope>
    <source>
        <strain evidence="7 8">CGMCC 1.15286</strain>
    </source>
</reference>
<proteinExistence type="predicted"/>
<dbReference type="AlphaFoldDB" id="A0A917H4F7"/>
<evidence type="ECO:0000256" key="5">
    <source>
        <dbReference type="SAM" id="Phobius"/>
    </source>
</evidence>
<dbReference type="GO" id="GO:0016020">
    <property type="term" value="C:membrane"/>
    <property type="evidence" value="ECO:0007669"/>
    <property type="project" value="UniProtKB-SubCell"/>
</dbReference>
<keyword evidence="8" id="KW-1185">Reference proteome</keyword>
<accession>A0A917H4F7</accession>
<gene>
    <name evidence="7" type="ORF">GCM10010918_22400</name>
</gene>
<name>A0A917H4F7_9BACL</name>
<evidence type="ECO:0000256" key="3">
    <source>
        <dbReference type="ARBA" id="ARBA00022989"/>
    </source>
</evidence>
<comment type="subcellular location">
    <subcellularLocation>
        <location evidence="1">Membrane</location>
        <topology evidence="1">Multi-pass membrane protein</topology>
    </subcellularLocation>
</comment>
<keyword evidence="3 5" id="KW-1133">Transmembrane helix</keyword>
<keyword evidence="2 5" id="KW-0812">Transmembrane</keyword>